<keyword evidence="5" id="KW-1185">Reference proteome</keyword>
<organism evidence="4 5">
    <name type="scientific">Pseudoduganella namucuonensis</name>
    <dbReference type="NCBI Taxonomy" id="1035707"/>
    <lineage>
        <taxon>Bacteria</taxon>
        <taxon>Pseudomonadati</taxon>
        <taxon>Pseudomonadota</taxon>
        <taxon>Betaproteobacteria</taxon>
        <taxon>Burkholderiales</taxon>
        <taxon>Oxalobacteraceae</taxon>
        <taxon>Telluria group</taxon>
        <taxon>Pseudoduganella</taxon>
    </lineage>
</organism>
<dbReference type="SUPFAM" id="SSF51230">
    <property type="entry name" value="Single hybrid motif"/>
    <property type="match status" value="1"/>
</dbReference>
<dbReference type="OrthoDB" id="8757798at2"/>
<accession>A0A1I7LX79</accession>
<dbReference type="PROSITE" id="PS00189">
    <property type="entry name" value="LIPOYL"/>
    <property type="match status" value="1"/>
</dbReference>
<proteinExistence type="predicted"/>
<dbReference type="InterPro" id="IPR000089">
    <property type="entry name" value="Biotin_lipoyl"/>
</dbReference>
<evidence type="ECO:0000256" key="1">
    <source>
        <dbReference type="ARBA" id="ARBA00001938"/>
    </source>
</evidence>
<dbReference type="PROSITE" id="PS50968">
    <property type="entry name" value="BIOTINYL_LIPOYL"/>
    <property type="match status" value="1"/>
</dbReference>
<evidence type="ECO:0000313" key="5">
    <source>
        <dbReference type="Proteomes" id="UP000199391"/>
    </source>
</evidence>
<protein>
    <submittedName>
        <fullName evidence="4">Biotin-requiring enzyme</fullName>
    </submittedName>
</protein>
<dbReference type="Proteomes" id="UP000199391">
    <property type="component" value="Unassembled WGS sequence"/>
</dbReference>
<evidence type="ECO:0000259" key="3">
    <source>
        <dbReference type="PROSITE" id="PS50968"/>
    </source>
</evidence>
<evidence type="ECO:0000313" key="4">
    <source>
        <dbReference type="EMBL" id="SFV14225.1"/>
    </source>
</evidence>
<dbReference type="Pfam" id="PF00364">
    <property type="entry name" value="Biotin_lipoyl"/>
    <property type="match status" value="1"/>
</dbReference>
<dbReference type="STRING" id="1035707.SAMN05216552_104156"/>
<dbReference type="AlphaFoldDB" id="A0A1I7LX79"/>
<dbReference type="Gene3D" id="2.40.50.100">
    <property type="match status" value="1"/>
</dbReference>
<feature type="domain" description="Lipoyl-binding" evidence="3">
    <location>
        <begin position="1"/>
        <end position="80"/>
    </location>
</feature>
<evidence type="ECO:0000256" key="2">
    <source>
        <dbReference type="ARBA" id="ARBA00022823"/>
    </source>
</evidence>
<dbReference type="InterPro" id="IPR003016">
    <property type="entry name" value="2-oxoA_DH_lipoyl-BS"/>
</dbReference>
<reference evidence="5" key="1">
    <citation type="submission" date="2016-10" db="EMBL/GenBank/DDBJ databases">
        <authorList>
            <person name="Varghese N."/>
            <person name="Submissions S."/>
        </authorList>
    </citation>
    <scope>NUCLEOTIDE SEQUENCE [LARGE SCALE GENOMIC DNA]</scope>
    <source>
        <strain evidence="5">CGMCC 1.11014</strain>
    </source>
</reference>
<sequence length="82" mass="8661">MSEIHLPQDAWQDVEPGTEALLEQWLVKPGDSVKAGQSVAVVVMVKTSIDVLAPEDGVLDQVLIEADATVAQGKPLATLRAA</sequence>
<dbReference type="EMBL" id="FPBO01000041">
    <property type="protein sequence ID" value="SFV14225.1"/>
    <property type="molecule type" value="Genomic_DNA"/>
</dbReference>
<dbReference type="RefSeq" id="WP_093559812.1">
    <property type="nucleotide sequence ID" value="NZ_FPBO01000041.1"/>
</dbReference>
<dbReference type="CDD" id="cd06849">
    <property type="entry name" value="lipoyl_domain"/>
    <property type="match status" value="1"/>
</dbReference>
<comment type="cofactor">
    <cofactor evidence="1">
        <name>(R)-lipoate</name>
        <dbReference type="ChEBI" id="CHEBI:83088"/>
    </cofactor>
</comment>
<keyword evidence="2" id="KW-0450">Lipoyl</keyword>
<dbReference type="InterPro" id="IPR011053">
    <property type="entry name" value="Single_hybrid_motif"/>
</dbReference>
<name>A0A1I7LX79_9BURK</name>
<gene>
    <name evidence="4" type="ORF">SAMN05216552_104156</name>
</gene>